<evidence type="ECO:0000256" key="2">
    <source>
        <dbReference type="ARBA" id="ARBA00022908"/>
    </source>
</evidence>
<dbReference type="InterPro" id="IPR011010">
    <property type="entry name" value="DNA_brk_join_enz"/>
</dbReference>
<evidence type="ECO:0000256" key="1">
    <source>
        <dbReference type="ARBA" id="ARBA00008857"/>
    </source>
</evidence>
<dbReference type="AlphaFoldDB" id="C6E3Q0"/>
<dbReference type="InterPro" id="IPR013762">
    <property type="entry name" value="Integrase-like_cat_sf"/>
</dbReference>
<feature type="domain" description="Tyr recombinase" evidence="6">
    <location>
        <begin position="203"/>
        <end position="382"/>
    </location>
</feature>
<gene>
    <name evidence="8" type="ordered locus">GM21_1254</name>
</gene>
<organism evidence="8">
    <name type="scientific">Geobacter sp. (strain M21)</name>
    <dbReference type="NCBI Taxonomy" id="443144"/>
    <lineage>
        <taxon>Bacteria</taxon>
        <taxon>Pseudomonadati</taxon>
        <taxon>Thermodesulfobacteriota</taxon>
        <taxon>Desulfuromonadia</taxon>
        <taxon>Geobacterales</taxon>
        <taxon>Geobacteraceae</taxon>
        <taxon>Geobacter</taxon>
    </lineage>
</organism>
<protein>
    <submittedName>
        <fullName evidence="8">Integrase family protein</fullName>
    </submittedName>
</protein>
<dbReference type="STRING" id="443144.GM21_1254"/>
<dbReference type="SUPFAM" id="SSF56349">
    <property type="entry name" value="DNA breaking-rejoining enzymes"/>
    <property type="match status" value="1"/>
</dbReference>
<dbReference type="PROSITE" id="PS51898">
    <property type="entry name" value="TYR_RECOMBINASE"/>
    <property type="match status" value="1"/>
</dbReference>
<evidence type="ECO:0000259" key="7">
    <source>
        <dbReference type="PROSITE" id="PS51900"/>
    </source>
</evidence>
<dbReference type="InterPro" id="IPR053876">
    <property type="entry name" value="Phage_int_M"/>
</dbReference>
<keyword evidence="4" id="KW-0233">DNA recombination</keyword>
<sequence>MPLTDVKVRTAKPGEKQVKLSDGDGMYLLVTPNGGKCWRLKYRFGGKEKVLALGTYPEISLVDARQRRHEARKLLANGVDPNEIKKAQKAATITETENSFEVVAREWHQKFSPSWSGVHSDTTLRRLQADVFPAIGARPISEIKAPDALAMLRRIESRGALETAHRIRTICGQVFRYAVATGRAERDCTADLKGALPPCKKSHLAAITDPKAVAPLLRAIDGYQGTIPVKSALQLAAMFFVRPGELRQAEWSEIDFENALWNIPASRMKMKEPHIVPLASHAIAILKELQALTGRSRFLFPSGRSFTRPMSNNAINAALRRMGFDKDEMTGHGFRAMARTILDEVLQFRPDFIEHQLAHAVKDPNGRAYNRTAHLAERRKMMQTWAEYLDDLKKGPKVLLFKRAEG</sequence>
<dbReference type="GO" id="GO:0003677">
    <property type="term" value="F:DNA binding"/>
    <property type="evidence" value="ECO:0007669"/>
    <property type="project" value="UniProtKB-UniRule"/>
</dbReference>
<dbReference type="Gene3D" id="1.10.443.10">
    <property type="entry name" value="Intergrase catalytic core"/>
    <property type="match status" value="1"/>
</dbReference>
<dbReference type="PROSITE" id="PS51900">
    <property type="entry name" value="CB"/>
    <property type="match status" value="1"/>
</dbReference>
<dbReference type="PANTHER" id="PTHR30629">
    <property type="entry name" value="PROPHAGE INTEGRASE"/>
    <property type="match status" value="1"/>
</dbReference>
<proteinExistence type="inferred from homology"/>
<dbReference type="Gene3D" id="3.30.160.390">
    <property type="entry name" value="Integrase, DNA-binding domain"/>
    <property type="match status" value="1"/>
</dbReference>
<dbReference type="InterPro" id="IPR025166">
    <property type="entry name" value="Integrase_DNA_bind_dom"/>
</dbReference>
<dbReference type="KEGG" id="gem:GM21_1254"/>
<feature type="domain" description="Core-binding (CB)" evidence="7">
    <location>
        <begin position="98"/>
        <end position="179"/>
    </location>
</feature>
<dbReference type="Pfam" id="PF00589">
    <property type="entry name" value="Phage_integrase"/>
    <property type="match status" value="1"/>
</dbReference>
<dbReference type="HOGENOM" id="CLU_027562_0_0_7"/>
<dbReference type="GO" id="GO:0015074">
    <property type="term" value="P:DNA integration"/>
    <property type="evidence" value="ECO:0007669"/>
    <property type="project" value="UniProtKB-KW"/>
</dbReference>
<evidence type="ECO:0000256" key="3">
    <source>
        <dbReference type="ARBA" id="ARBA00023125"/>
    </source>
</evidence>
<reference evidence="8" key="1">
    <citation type="submission" date="2009-07" db="EMBL/GenBank/DDBJ databases">
        <title>Complete sequence of Geobacter sp. M21.</title>
        <authorList>
            <consortium name="US DOE Joint Genome Institute"/>
            <person name="Lucas S."/>
            <person name="Copeland A."/>
            <person name="Lapidus A."/>
            <person name="Glavina del Rio T."/>
            <person name="Dalin E."/>
            <person name="Tice H."/>
            <person name="Bruce D."/>
            <person name="Goodwin L."/>
            <person name="Pitluck S."/>
            <person name="Saunders E."/>
            <person name="Brettin T."/>
            <person name="Detter J.C."/>
            <person name="Han C."/>
            <person name="Larimer F."/>
            <person name="Land M."/>
            <person name="Hauser L."/>
            <person name="Kyrpides N."/>
            <person name="Ovchinnikova G."/>
            <person name="Lovley D."/>
        </authorList>
    </citation>
    <scope>NUCLEOTIDE SEQUENCE [LARGE SCALE GENOMIC DNA]</scope>
    <source>
        <strain evidence="8">M21</strain>
    </source>
</reference>
<dbReference type="Pfam" id="PF13356">
    <property type="entry name" value="Arm-DNA-bind_3"/>
    <property type="match status" value="1"/>
</dbReference>
<evidence type="ECO:0000256" key="5">
    <source>
        <dbReference type="PROSITE-ProRule" id="PRU01248"/>
    </source>
</evidence>
<evidence type="ECO:0000256" key="4">
    <source>
        <dbReference type="ARBA" id="ARBA00023172"/>
    </source>
</evidence>
<evidence type="ECO:0000259" key="6">
    <source>
        <dbReference type="PROSITE" id="PS51898"/>
    </source>
</evidence>
<dbReference type="InterPro" id="IPR050808">
    <property type="entry name" value="Phage_Integrase"/>
</dbReference>
<dbReference type="PANTHER" id="PTHR30629:SF2">
    <property type="entry name" value="PROPHAGE INTEGRASE INTS-RELATED"/>
    <property type="match status" value="1"/>
</dbReference>
<dbReference type="InterPro" id="IPR002104">
    <property type="entry name" value="Integrase_catalytic"/>
</dbReference>
<accession>C6E3Q0</accession>
<keyword evidence="3 5" id="KW-0238">DNA-binding</keyword>
<evidence type="ECO:0000313" key="8">
    <source>
        <dbReference type="EMBL" id="ACT17315.1"/>
    </source>
</evidence>
<dbReference type="InterPro" id="IPR044068">
    <property type="entry name" value="CB"/>
</dbReference>
<dbReference type="InterPro" id="IPR010998">
    <property type="entry name" value="Integrase_recombinase_N"/>
</dbReference>
<keyword evidence="2" id="KW-0229">DNA integration</keyword>
<dbReference type="InterPro" id="IPR038488">
    <property type="entry name" value="Integrase_DNA-bd_sf"/>
</dbReference>
<dbReference type="Gene3D" id="1.10.150.130">
    <property type="match status" value="1"/>
</dbReference>
<name>C6E3Q0_GEOSM</name>
<dbReference type="CDD" id="cd00801">
    <property type="entry name" value="INT_P4_C"/>
    <property type="match status" value="1"/>
</dbReference>
<dbReference type="eggNOG" id="COG0582">
    <property type="taxonomic scope" value="Bacteria"/>
</dbReference>
<comment type="similarity">
    <text evidence="1">Belongs to the 'phage' integrase family.</text>
</comment>
<dbReference type="EMBL" id="CP001661">
    <property type="protein sequence ID" value="ACT17315.1"/>
    <property type="molecule type" value="Genomic_DNA"/>
</dbReference>
<dbReference type="Pfam" id="PF22022">
    <property type="entry name" value="Phage_int_M"/>
    <property type="match status" value="1"/>
</dbReference>
<dbReference type="GO" id="GO:0006310">
    <property type="term" value="P:DNA recombination"/>
    <property type="evidence" value="ECO:0007669"/>
    <property type="project" value="UniProtKB-KW"/>
</dbReference>
<dbReference type="OrthoDB" id="9775880at2"/>